<evidence type="ECO:0000313" key="1">
    <source>
        <dbReference type="EMBL" id="KJA16217.1"/>
    </source>
</evidence>
<dbReference type="EMBL" id="KN817625">
    <property type="protein sequence ID" value="KJA16217.1"/>
    <property type="molecule type" value="Genomic_DNA"/>
</dbReference>
<sequence>MEEGYSVYEMNARGALNHSSLRVIKASELVLPLKGWYPGREYYIVMKGLDVGVFLDLAEVRRSIGPFSSLMWVTCRTWRDTVAIWYAACETGAVSILRDGTSRNASTSAAATTPELRPHIGAPAARHLASDETAVLIPPSPTSTAQTAILSNLDRHPPSVIVVSDSESDGSYDDSSDVEATSPKVIERKVDFFDLSDDVNSHPYSGQTYDAGTYLGAPTRTKVPAQERAASCSSTAILKRPKSCPPVVPDSGYKPSSAASIAHAQLPPSHSIQPATRFKCATKKSMRL</sequence>
<protein>
    <submittedName>
        <fullName evidence="1">Uncharacterized protein</fullName>
    </submittedName>
</protein>
<dbReference type="Proteomes" id="UP000054270">
    <property type="component" value="Unassembled WGS sequence"/>
</dbReference>
<keyword evidence="2" id="KW-1185">Reference proteome</keyword>
<proteinExistence type="predicted"/>
<dbReference type="AlphaFoldDB" id="A0A0D2KNQ7"/>
<accession>A0A0D2KNQ7</accession>
<organism evidence="1 2">
    <name type="scientific">Hypholoma sublateritium (strain FD-334 SS-4)</name>
    <dbReference type="NCBI Taxonomy" id="945553"/>
    <lineage>
        <taxon>Eukaryota</taxon>
        <taxon>Fungi</taxon>
        <taxon>Dikarya</taxon>
        <taxon>Basidiomycota</taxon>
        <taxon>Agaricomycotina</taxon>
        <taxon>Agaricomycetes</taxon>
        <taxon>Agaricomycetidae</taxon>
        <taxon>Agaricales</taxon>
        <taxon>Agaricineae</taxon>
        <taxon>Strophariaceae</taxon>
        <taxon>Hypholoma</taxon>
    </lineage>
</organism>
<name>A0A0D2KNQ7_HYPSF</name>
<evidence type="ECO:0000313" key="2">
    <source>
        <dbReference type="Proteomes" id="UP000054270"/>
    </source>
</evidence>
<reference evidence="2" key="1">
    <citation type="submission" date="2014-04" db="EMBL/GenBank/DDBJ databases">
        <title>Evolutionary Origins and Diversification of the Mycorrhizal Mutualists.</title>
        <authorList>
            <consortium name="DOE Joint Genome Institute"/>
            <consortium name="Mycorrhizal Genomics Consortium"/>
            <person name="Kohler A."/>
            <person name="Kuo A."/>
            <person name="Nagy L.G."/>
            <person name="Floudas D."/>
            <person name="Copeland A."/>
            <person name="Barry K.W."/>
            <person name="Cichocki N."/>
            <person name="Veneault-Fourrey C."/>
            <person name="LaButti K."/>
            <person name="Lindquist E.A."/>
            <person name="Lipzen A."/>
            <person name="Lundell T."/>
            <person name="Morin E."/>
            <person name="Murat C."/>
            <person name="Riley R."/>
            <person name="Ohm R."/>
            <person name="Sun H."/>
            <person name="Tunlid A."/>
            <person name="Henrissat B."/>
            <person name="Grigoriev I.V."/>
            <person name="Hibbett D.S."/>
            <person name="Martin F."/>
        </authorList>
    </citation>
    <scope>NUCLEOTIDE SEQUENCE [LARGE SCALE GENOMIC DNA]</scope>
    <source>
        <strain evidence="2">FD-334 SS-4</strain>
    </source>
</reference>
<gene>
    <name evidence="1" type="ORF">HYPSUDRAFT_207187</name>
</gene>